<dbReference type="Proteomes" id="UP000625711">
    <property type="component" value="Unassembled WGS sequence"/>
</dbReference>
<organism evidence="1 2">
    <name type="scientific">Rhynchophorus ferrugineus</name>
    <name type="common">Red palm weevil</name>
    <name type="synonym">Curculio ferrugineus</name>
    <dbReference type="NCBI Taxonomy" id="354439"/>
    <lineage>
        <taxon>Eukaryota</taxon>
        <taxon>Metazoa</taxon>
        <taxon>Ecdysozoa</taxon>
        <taxon>Arthropoda</taxon>
        <taxon>Hexapoda</taxon>
        <taxon>Insecta</taxon>
        <taxon>Pterygota</taxon>
        <taxon>Neoptera</taxon>
        <taxon>Endopterygota</taxon>
        <taxon>Coleoptera</taxon>
        <taxon>Polyphaga</taxon>
        <taxon>Cucujiformia</taxon>
        <taxon>Curculionidae</taxon>
        <taxon>Dryophthorinae</taxon>
        <taxon>Rhynchophorus</taxon>
    </lineage>
</organism>
<evidence type="ECO:0000313" key="2">
    <source>
        <dbReference type="Proteomes" id="UP000625711"/>
    </source>
</evidence>
<dbReference type="EMBL" id="JAACXV010008079">
    <property type="protein sequence ID" value="KAF7276190.1"/>
    <property type="molecule type" value="Genomic_DNA"/>
</dbReference>
<protein>
    <submittedName>
        <fullName evidence="1">Uncharacterized protein</fullName>
    </submittedName>
</protein>
<accession>A0A834IDR6</accession>
<sequence length="159" mass="17504">MASWANAQVAIDKLTVNGQSTLLDFNDDINNTNVIILPIVDTVPTSLSNNNNGTFLLDASDKIVKVYEADEWKYLSDEGDTSMVVKNLSPSTNQGVIIGEKESSADGVVVLESPNKAMILPKVFRPHENVKSPYPGSMCYDTESKSLAIFDGKVWNYWK</sequence>
<dbReference type="AlphaFoldDB" id="A0A834IDR6"/>
<evidence type="ECO:0000313" key="1">
    <source>
        <dbReference type="EMBL" id="KAF7276190.1"/>
    </source>
</evidence>
<reference evidence="1" key="1">
    <citation type="submission" date="2020-08" db="EMBL/GenBank/DDBJ databases">
        <title>Genome sequencing and assembly of the red palm weevil Rhynchophorus ferrugineus.</title>
        <authorList>
            <person name="Dias G.B."/>
            <person name="Bergman C.M."/>
            <person name="Manee M."/>
        </authorList>
    </citation>
    <scope>NUCLEOTIDE SEQUENCE</scope>
    <source>
        <strain evidence="1">AA-2017</strain>
        <tissue evidence="1">Whole larva</tissue>
    </source>
</reference>
<keyword evidence="2" id="KW-1185">Reference proteome</keyword>
<proteinExistence type="predicted"/>
<gene>
    <name evidence="1" type="ORF">GWI33_010834</name>
</gene>
<comment type="caution">
    <text evidence="1">The sequence shown here is derived from an EMBL/GenBank/DDBJ whole genome shotgun (WGS) entry which is preliminary data.</text>
</comment>
<name>A0A834IDR6_RHYFE</name>